<protein>
    <submittedName>
        <fullName evidence="1">PQQ-binding-like beta-propeller repeat protein</fullName>
    </submittedName>
</protein>
<dbReference type="RefSeq" id="WP_267676351.1">
    <property type="nucleotide sequence ID" value="NZ_CP113088.1"/>
</dbReference>
<accession>A0A9E8MUG4</accession>
<dbReference type="EMBL" id="CP113088">
    <property type="protein sequence ID" value="WAC01753.1"/>
    <property type="molecule type" value="Genomic_DNA"/>
</dbReference>
<gene>
    <name evidence="1" type="ORF">N7U66_17935</name>
</gene>
<reference evidence="1" key="1">
    <citation type="submission" date="2022-11" db="EMBL/GenBank/DDBJ databases">
        <title>Lacinutrix neustonica HL-RS19T sp. nov., isolated from the surface microlayer sample of brackish Lake Shihwa.</title>
        <authorList>
            <person name="Choi J.Y."/>
            <person name="Hwang C.Y."/>
        </authorList>
    </citation>
    <scope>NUCLEOTIDE SEQUENCE</scope>
    <source>
        <strain evidence="1">HL-RS19</strain>
    </source>
</reference>
<sequence length="356" mass="39670">MILDRDNNNNLILVETEGFNIIDPATNEFKWKKSFKVEFLDEVIPHENGFVAIGKNEDDGTISLVDNNGDKIWTSKVKGYSYYTAVIPKGVIYISTERSNILDFEKGKDVWDKDVKFKSIPAVTFDEDENKVVLFENENAYKFDLTTGAVTLFAEDVELEEVKRKTPLVAEYVKGAGYLINTDQHMSLLSPKGEVKYTKYFEPASSINGLAGVAQLGLNIAGVDLDIKGSMDNINALSSLSSGAYRTSLDQTGAKTETAMVAGLYAGTKGNMATIFEVTKTRFFNSKTIKDHKFIVTKIKADNAPTVHKIYMVNKTTGNPDAEIELLDKTPNYLIDEIDNVVFVNENNHLISSYKF</sequence>
<dbReference type="KEGG" id="lnu:N7U66_17935"/>
<evidence type="ECO:0000313" key="2">
    <source>
        <dbReference type="Proteomes" id="UP001164705"/>
    </source>
</evidence>
<dbReference type="SUPFAM" id="SSF50998">
    <property type="entry name" value="Quinoprotein alcohol dehydrogenase-like"/>
    <property type="match status" value="1"/>
</dbReference>
<proteinExistence type="predicted"/>
<dbReference type="Proteomes" id="UP001164705">
    <property type="component" value="Chromosome"/>
</dbReference>
<name>A0A9E8MUG4_9FLAO</name>
<keyword evidence="2" id="KW-1185">Reference proteome</keyword>
<dbReference type="AlphaFoldDB" id="A0A9E8MUG4"/>
<organism evidence="1 2">
    <name type="scientific">Lacinutrix neustonica</name>
    <dbReference type="NCBI Taxonomy" id="2980107"/>
    <lineage>
        <taxon>Bacteria</taxon>
        <taxon>Pseudomonadati</taxon>
        <taxon>Bacteroidota</taxon>
        <taxon>Flavobacteriia</taxon>
        <taxon>Flavobacteriales</taxon>
        <taxon>Flavobacteriaceae</taxon>
        <taxon>Lacinutrix</taxon>
    </lineage>
</organism>
<dbReference type="InterPro" id="IPR015943">
    <property type="entry name" value="WD40/YVTN_repeat-like_dom_sf"/>
</dbReference>
<dbReference type="InterPro" id="IPR011047">
    <property type="entry name" value="Quinoprotein_ADH-like_sf"/>
</dbReference>
<evidence type="ECO:0000313" key="1">
    <source>
        <dbReference type="EMBL" id="WAC01753.1"/>
    </source>
</evidence>
<dbReference type="Gene3D" id="2.130.10.10">
    <property type="entry name" value="YVTN repeat-like/Quinoprotein amine dehydrogenase"/>
    <property type="match status" value="1"/>
</dbReference>